<evidence type="ECO:0000313" key="1">
    <source>
        <dbReference type="EMBL" id="MDQ2066750.1"/>
    </source>
</evidence>
<reference evidence="1 2" key="1">
    <citation type="submission" date="2023-08" db="EMBL/GenBank/DDBJ databases">
        <title>Characterization of two Paracoccaceae strains isolated from Phycosphere and proposal of Xinfangfangia lacusdiani sp. nov.</title>
        <authorList>
            <person name="Deng Y."/>
            <person name="Zhang Y.Q."/>
        </authorList>
    </citation>
    <scope>NUCLEOTIDE SEQUENCE [LARGE SCALE GENOMIC DNA]</scope>
    <source>
        <strain evidence="1 2">CPCC 101601</strain>
    </source>
</reference>
<accession>A0ABU0W0X0</accession>
<dbReference type="EMBL" id="JAVDBT010000008">
    <property type="protein sequence ID" value="MDQ2066750.1"/>
    <property type="molecule type" value="Genomic_DNA"/>
</dbReference>
<comment type="caution">
    <text evidence="1">The sequence shown here is derived from an EMBL/GenBank/DDBJ whole genome shotgun (WGS) entry which is preliminary data.</text>
</comment>
<proteinExistence type="predicted"/>
<dbReference type="Proteomes" id="UP001239680">
    <property type="component" value="Unassembled WGS sequence"/>
</dbReference>
<evidence type="ECO:0000313" key="2">
    <source>
        <dbReference type="Proteomes" id="UP001239680"/>
    </source>
</evidence>
<name>A0ABU0W0X0_9RHOB</name>
<gene>
    <name evidence="1" type="ORF">Q9295_10205</name>
</gene>
<protein>
    <submittedName>
        <fullName evidence="1">Uncharacterized protein</fullName>
    </submittedName>
</protein>
<keyword evidence="2" id="KW-1185">Reference proteome</keyword>
<organism evidence="1 2">
    <name type="scientific">Pseudogemmobacter lacusdianii</name>
    <dbReference type="NCBI Taxonomy" id="3069608"/>
    <lineage>
        <taxon>Bacteria</taxon>
        <taxon>Pseudomonadati</taxon>
        <taxon>Pseudomonadota</taxon>
        <taxon>Alphaproteobacteria</taxon>
        <taxon>Rhodobacterales</taxon>
        <taxon>Paracoccaceae</taxon>
        <taxon>Pseudogemmobacter</taxon>
    </lineage>
</organism>
<dbReference type="RefSeq" id="WP_306680461.1">
    <property type="nucleotide sequence ID" value="NZ_JAVDBT010000008.1"/>
</dbReference>
<sequence length="87" mass="9847">MADVIPELKDLLSHHLLGTPYDPTSTQRERFVIDHLAHETRLWETGGNTDEELKAIFGQHDLGQFDLEQWIESKVASGDYLPAEATT</sequence>